<dbReference type="InterPro" id="IPR029058">
    <property type="entry name" value="AB_hydrolase_fold"/>
</dbReference>
<reference evidence="2 3" key="1">
    <citation type="submission" date="2015-10" db="EMBL/GenBank/DDBJ databases">
        <title>Metagenome-Assembled Genomes uncover a global brackish microbiome.</title>
        <authorList>
            <person name="Hugerth L.W."/>
            <person name="Larsson J."/>
            <person name="Alneberg J."/>
            <person name="Lindh M.V."/>
            <person name="Legrand C."/>
            <person name="Pinhassi J."/>
            <person name="Andersson A.F."/>
        </authorList>
    </citation>
    <scope>NUCLEOTIDE SEQUENCE [LARGE SCALE GENOMIC DNA]</scope>
    <source>
        <strain evidence="2">BACL6 MAG-120924-bin43</strain>
    </source>
</reference>
<evidence type="ECO:0000259" key="1">
    <source>
        <dbReference type="Pfam" id="PF00561"/>
    </source>
</evidence>
<organism evidence="2 3">
    <name type="scientific">Acidimicrobiia bacterium BACL6 MAG-120924-bin43</name>
    <dbReference type="NCBI Taxonomy" id="1655583"/>
    <lineage>
        <taxon>Bacteria</taxon>
        <taxon>Bacillati</taxon>
        <taxon>Actinomycetota</taxon>
        <taxon>Acidimicrobiia</taxon>
        <taxon>acIV cluster</taxon>
    </lineage>
</organism>
<proteinExistence type="predicted"/>
<feature type="domain" description="AB hydrolase-1" evidence="1">
    <location>
        <begin position="55"/>
        <end position="292"/>
    </location>
</feature>
<dbReference type="PANTHER" id="PTHR43194:SF2">
    <property type="entry name" value="PEROXISOMAL MEMBRANE PROTEIN LPX1"/>
    <property type="match status" value="1"/>
</dbReference>
<evidence type="ECO:0000313" key="3">
    <source>
        <dbReference type="Proteomes" id="UP000051017"/>
    </source>
</evidence>
<dbReference type="PRINTS" id="PR00111">
    <property type="entry name" value="ABHYDROLASE"/>
</dbReference>
<dbReference type="PANTHER" id="PTHR43194">
    <property type="entry name" value="HYDROLASE ALPHA/BETA FOLD FAMILY"/>
    <property type="match status" value="1"/>
</dbReference>
<keyword evidence="2" id="KW-0378">Hydrolase</keyword>
<evidence type="ECO:0000313" key="2">
    <source>
        <dbReference type="EMBL" id="KRO46547.1"/>
    </source>
</evidence>
<dbReference type="GO" id="GO:0016787">
    <property type="term" value="F:hydrolase activity"/>
    <property type="evidence" value="ECO:0007669"/>
    <property type="project" value="UniProtKB-KW"/>
</dbReference>
<dbReference type="Gene3D" id="3.40.50.1820">
    <property type="entry name" value="alpha/beta hydrolase"/>
    <property type="match status" value="1"/>
</dbReference>
<gene>
    <name evidence="2" type="ORF">ABR75_00195</name>
</gene>
<dbReference type="SUPFAM" id="SSF53474">
    <property type="entry name" value="alpha/beta-Hydrolases"/>
    <property type="match status" value="1"/>
</dbReference>
<dbReference type="InterPro" id="IPR050228">
    <property type="entry name" value="Carboxylesterase_BioH"/>
</dbReference>
<dbReference type="Proteomes" id="UP000051017">
    <property type="component" value="Unassembled WGS sequence"/>
</dbReference>
<dbReference type="AlphaFoldDB" id="A0A0R2QEU4"/>
<protein>
    <submittedName>
        <fullName evidence="2">Hydrolase</fullName>
    </submittedName>
</protein>
<dbReference type="EMBL" id="LIBJ01000274">
    <property type="protein sequence ID" value="KRO46547.1"/>
    <property type="molecule type" value="Genomic_DNA"/>
</dbReference>
<accession>A0A0R2QEU4</accession>
<dbReference type="InterPro" id="IPR000073">
    <property type="entry name" value="AB_hydrolase_1"/>
</dbReference>
<dbReference type="Pfam" id="PF00561">
    <property type="entry name" value="Abhydrolase_1"/>
    <property type="match status" value="1"/>
</dbReference>
<name>A0A0R2QEU4_9ACTN</name>
<comment type="caution">
    <text evidence="2">The sequence shown here is derived from an EMBL/GenBank/DDBJ whole genome shotgun (WGS) entry which is preliminary data.</text>
</comment>
<sequence>MNTPEMVPYDEFSMFGQNIAEYSISASATPMVQRVSVQLPDGRNMSALKWGEGEPRLVLVHGTAQNAHTWDTVALALGCPLLAVDLPGHGHSSWRDDATYTPQNLADDVAVVVQQLAPNARAVVGMSLGGLTCLVLTDKYPQLVRHLVMVDITPGVTSKKAKAVLDFINGPQSFASFDDLLARTTEHNPTRSATSLRRGILHNAHQLTDGSWEWRYDRRGQINSEKTNLETESPRSALWDAIARLQCPLLVVRGGASPVVDDEDIEGVKKHYPTAEIVVVDGAGHSVQGDRPIELAAHLRCFV</sequence>